<evidence type="ECO:0000256" key="3">
    <source>
        <dbReference type="ARBA" id="ARBA00023163"/>
    </source>
</evidence>
<dbReference type="InterPro" id="IPR023772">
    <property type="entry name" value="DNA-bd_HTH_TetR-type_CS"/>
</dbReference>
<evidence type="ECO:0000256" key="1">
    <source>
        <dbReference type="ARBA" id="ARBA00023015"/>
    </source>
</evidence>
<dbReference type="InterPro" id="IPR050109">
    <property type="entry name" value="HTH-type_TetR-like_transc_reg"/>
</dbReference>
<dbReference type="RefSeq" id="WP_142102776.1">
    <property type="nucleotide sequence ID" value="NZ_VIGH01000010.1"/>
</dbReference>
<reference evidence="7 8" key="1">
    <citation type="submission" date="2019-06" db="EMBL/GenBank/DDBJ databases">
        <title>Rhodococcus spaelei sp. nov., isolated from a cave.</title>
        <authorList>
            <person name="Lee S.D."/>
        </authorList>
    </citation>
    <scope>NUCLEOTIDE SEQUENCE [LARGE SCALE GENOMIC DNA]</scope>
    <source>
        <strain evidence="7 8">C9-5</strain>
    </source>
</reference>
<dbReference type="OrthoDB" id="4537491at2"/>
<dbReference type="InterPro" id="IPR009057">
    <property type="entry name" value="Homeodomain-like_sf"/>
</dbReference>
<evidence type="ECO:0000259" key="6">
    <source>
        <dbReference type="PROSITE" id="PS50977"/>
    </source>
</evidence>
<evidence type="ECO:0000256" key="4">
    <source>
        <dbReference type="PROSITE-ProRule" id="PRU00335"/>
    </source>
</evidence>
<keyword evidence="3" id="KW-0804">Transcription</keyword>
<keyword evidence="1" id="KW-0805">Transcription regulation</keyword>
<dbReference type="PROSITE" id="PS50977">
    <property type="entry name" value="HTH_TETR_2"/>
    <property type="match status" value="1"/>
</dbReference>
<organism evidence="7 8">
    <name type="scientific">Rhodococcus spelaei</name>
    <dbReference type="NCBI Taxonomy" id="2546320"/>
    <lineage>
        <taxon>Bacteria</taxon>
        <taxon>Bacillati</taxon>
        <taxon>Actinomycetota</taxon>
        <taxon>Actinomycetes</taxon>
        <taxon>Mycobacteriales</taxon>
        <taxon>Nocardiaceae</taxon>
        <taxon>Rhodococcus</taxon>
    </lineage>
</organism>
<evidence type="ECO:0000313" key="7">
    <source>
        <dbReference type="EMBL" id="TQF65816.1"/>
    </source>
</evidence>
<feature type="compositionally biased region" description="Basic and acidic residues" evidence="5">
    <location>
        <begin position="1"/>
        <end position="15"/>
    </location>
</feature>
<dbReference type="SUPFAM" id="SSF46689">
    <property type="entry name" value="Homeodomain-like"/>
    <property type="match status" value="1"/>
</dbReference>
<evidence type="ECO:0000313" key="8">
    <source>
        <dbReference type="Proteomes" id="UP000316256"/>
    </source>
</evidence>
<dbReference type="GO" id="GO:0003700">
    <property type="term" value="F:DNA-binding transcription factor activity"/>
    <property type="evidence" value="ECO:0007669"/>
    <property type="project" value="TreeGrafter"/>
</dbReference>
<protein>
    <submittedName>
        <fullName evidence="7">TetR family transcriptional regulator</fullName>
    </submittedName>
</protein>
<dbReference type="Pfam" id="PF00440">
    <property type="entry name" value="TetR_N"/>
    <property type="match status" value="1"/>
</dbReference>
<feature type="DNA-binding region" description="H-T-H motif" evidence="4">
    <location>
        <begin position="42"/>
        <end position="61"/>
    </location>
</feature>
<dbReference type="AlphaFoldDB" id="A0A541B0H5"/>
<comment type="caution">
    <text evidence="7">The sequence shown here is derived from an EMBL/GenBank/DDBJ whole genome shotgun (WGS) entry which is preliminary data.</text>
</comment>
<dbReference type="Proteomes" id="UP000316256">
    <property type="component" value="Unassembled WGS sequence"/>
</dbReference>
<dbReference type="GO" id="GO:0000976">
    <property type="term" value="F:transcription cis-regulatory region binding"/>
    <property type="evidence" value="ECO:0007669"/>
    <property type="project" value="TreeGrafter"/>
</dbReference>
<dbReference type="PROSITE" id="PS01081">
    <property type="entry name" value="HTH_TETR_1"/>
    <property type="match status" value="1"/>
</dbReference>
<evidence type="ECO:0000256" key="5">
    <source>
        <dbReference type="SAM" id="MobiDB-lite"/>
    </source>
</evidence>
<accession>A0A541B0H5</accession>
<gene>
    <name evidence="7" type="ORF">FK531_20550</name>
</gene>
<name>A0A541B0H5_9NOCA</name>
<dbReference type="PANTHER" id="PTHR30055">
    <property type="entry name" value="HTH-TYPE TRANSCRIPTIONAL REGULATOR RUTR"/>
    <property type="match status" value="1"/>
</dbReference>
<proteinExistence type="predicted"/>
<dbReference type="InterPro" id="IPR001647">
    <property type="entry name" value="HTH_TetR"/>
</dbReference>
<sequence length="195" mass="21328">MSTKGKFESTRRRLSEQQAETVDRLTTAAVTVLRTNGFSGLTVRMVATEAGVAAATAYTYFSSKSHLVAEVFWRRLNALPHETPADGDSVERVCDVLRQVALLVSDEPELAAAVTTAMMGDDPDVEHLRIRIGREIRARLSEALGPRHDPDVLEALEIAWSGALVRAGMGYESYAQIAERLETTAKLIMAGQRKA</sequence>
<evidence type="ECO:0000256" key="2">
    <source>
        <dbReference type="ARBA" id="ARBA00023125"/>
    </source>
</evidence>
<feature type="region of interest" description="Disordered" evidence="5">
    <location>
        <begin position="1"/>
        <end position="20"/>
    </location>
</feature>
<keyword evidence="8" id="KW-1185">Reference proteome</keyword>
<dbReference type="PANTHER" id="PTHR30055:SF234">
    <property type="entry name" value="HTH-TYPE TRANSCRIPTIONAL REGULATOR BETI"/>
    <property type="match status" value="1"/>
</dbReference>
<dbReference type="PRINTS" id="PR00455">
    <property type="entry name" value="HTHTETR"/>
</dbReference>
<dbReference type="Gene3D" id="1.10.357.10">
    <property type="entry name" value="Tetracycline Repressor, domain 2"/>
    <property type="match status" value="1"/>
</dbReference>
<dbReference type="EMBL" id="VIGH01000010">
    <property type="protein sequence ID" value="TQF65816.1"/>
    <property type="molecule type" value="Genomic_DNA"/>
</dbReference>
<keyword evidence="2 4" id="KW-0238">DNA-binding</keyword>
<feature type="domain" description="HTH tetR-type" evidence="6">
    <location>
        <begin position="19"/>
        <end position="79"/>
    </location>
</feature>